<sequence length="228" mass="26768">MNNKLREFLEKKKGVLLKSINEVLCPNDSEKDKIKLAVGEYIDLNSDYKVFSFDNYFKKQASMDGLIFDYKNKEMELIEAKDFTVSFTKSDLDEYNVSNAVDDIFSDVSVDRSKTVINKETLSEKYITLISYLNCIEKKSEGSINALKDMCRSNRIRFCDFKVGKYLFLDTYSAINKDYYIFKYINLDIVIGDCIKYDLVNKSDDFNYITSRDKLYEILEKYKEVFNC</sequence>
<protein>
    <submittedName>
        <fullName evidence="1">Uncharacterized protein</fullName>
    </submittedName>
</protein>
<comment type="caution">
    <text evidence="1">The sequence shown here is derived from an EMBL/GenBank/DDBJ whole genome shotgun (WGS) entry which is preliminary data.</text>
</comment>
<organism evidence="1 2">
    <name type="scientific">Clostridium perfringens</name>
    <dbReference type="NCBI Taxonomy" id="1502"/>
    <lineage>
        <taxon>Bacteria</taxon>
        <taxon>Bacillati</taxon>
        <taxon>Bacillota</taxon>
        <taxon>Clostridia</taxon>
        <taxon>Eubacteriales</taxon>
        <taxon>Clostridiaceae</taxon>
        <taxon>Clostridium</taxon>
    </lineage>
</organism>
<dbReference type="Proteomes" id="UP000668068">
    <property type="component" value="Unassembled WGS sequence"/>
</dbReference>
<reference evidence="1" key="1">
    <citation type="submission" date="2020-12" db="EMBL/GenBank/DDBJ databases">
        <title>Comparative genomics of Clostridium perfringens reveals patterns of host-associated phylogenetic clades and virulence factors.</title>
        <authorList>
            <person name="Smith A.H."/>
            <person name="Geier R."/>
        </authorList>
    </citation>
    <scope>NUCLEOTIDE SEQUENCE</scope>
    <source>
        <strain evidence="1">CHD30677R</strain>
    </source>
</reference>
<dbReference type="AlphaFoldDB" id="A0AAW4IUK2"/>
<accession>A0AAW4IUK2</accession>
<name>A0AAW4IUK2_CLOPF</name>
<evidence type="ECO:0000313" key="1">
    <source>
        <dbReference type="EMBL" id="MBO3357565.1"/>
    </source>
</evidence>
<dbReference type="RefSeq" id="WP_208340628.1">
    <property type="nucleotide sequence ID" value="NZ_JAENQO010000001.1"/>
</dbReference>
<evidence type="ECO:0000313" key="2">
    <source>
        <dbReference type="Proteomes" id="UP000668068"/>
    </source>
</evidence>
<gene>
    <name evidence="1" type="ORF">JJB47_02070</name>
</gene>
<dbReference type="EMBL" id="JAENQP010000001">
    <property type="protein sequence ID" value="MBO3357565.1"/>
    <property type="molecule type" value="Genomic_DNA"/>
</dbReference>
<proteinExistence type="predicted"/>